<dbReference type="Proteomes" id="UP000265614">
    <property type="component" value="Unassembled WGS sequence"/>
</dbReference>
<sequence length="724" mass="75688">MELAWSPVAGATAYQVQVSDTGLWGAGTYTATTGVPRFAAPVTLPHGDLVWRVRALEGDERGAWSAATEFTRGWDAMPQDPQTHLDANGVLPAVSWAPVPGASFYEVEYSRVPFDALDEADAPQEGTLDHFTCYTSHTWLAPYGVSIGQALEDPPGGEEACAFVVNSGEEADPDAGPSSPFEMGGSFVWDTQYFWRVRARDGAVDDRASIADGSAACTGVWVESGAVVESDGKVTVPVGMDPPEYAPTPDCSRWVDGGSFTPTVPDGWRDEPTVPTGLRVEPAAEPTSSPASASDTPLFRWDPVPGALKYRVSLGRSADLRDPVHVWETHATGMLPLGALPDKDLRTYWTVQACNGNARCSPPAPVRSFTKRATSTTTVVRGAVDDRYRLGTLRWSVQGGAPAAAGQLVGPAPQAKGYEVQVLRAGEVAAAERAERPPVVALSARTDGVGDAARELRWTFDSSELAQGQYEWRVRALPEVGEPLAWSAPGPLDVGAPVLTLAARSGFEPGAPVAVTASEAVTGVDGTSVQVVVAASGEPVRGTLRPTAAGRAWTFTPDGGWVAGQAYALRVGTAVVDLAGKRASAAAGTVTAGLQVDSASGALQLGSAGGAWTTVPASDAVGKSFLRTSAKAPLGTPSYAQARFRGTGVDVLACRGPRAGVLRVLLDGRTAATVDLYQSYSSCGRVWRSPAMTDGPHAVRLQPTGTRNARSTGRLLDVDAVVAR</sequence>
<dbReference type="Gene3D" id="2.60.40.10">
    <property type="entry name" value="Immunoglobulins"/>
    <property type="match status" value="2"/>
</dbReference>
<feature type="domain" description="SbsA Ig-like" evidence="2">
    <location>
        <begin position="506"/>
        <end position="584"/>
    </location>
</feature>
<dbReference type="AlphaFoldDB" id="A0A3A3ZKZ2"/>
<comment type="caution">
    <text evidence="3">The sequence shown here is derived from an EMBL/GenBank/DDBJ whole genome shotgun (WGS) entry which is preliminary data.</text>
</comment>
<keyword evidence="1" id="KW-0732">Signal</keyword>
<evidence type="ECO:0000313" key="4">
    <source>
        <dbReference type="Proteomes" id="UP000265614"/>
    </source>
</evidence>
<dbReference type="EMBL" id="QZEZ01000002">
    <property type="protein sequence ID" value="RJK96766.1"/>
    <property type="molecule type" value="Genomic_DNA"/>
</dbReference>
<keyword evidence="4" id="KW-1185">Reference proteome</keyword>
<evidence type="ECO:0000259" key="2">
    <source>
        <dbReference type="Pfam" id="PF13205"/>
    </source>
</evidence>
<dbReference type="GO" id="GO:0005975">
    <property type="term" value="P:carbohydrate metabolic process"/>
    <property type="evidence" value="ECO:0007669"/>
    <property type="project" value="UniProtKB-ARBA"/>
</dbReference>
<protein>
    <recommendedName>
        <fullName evidence="2">SbsA Ig-like domain-containing protein</fullName>
    </recommendedName>
</protein>
<dbReference type="Gene3D" id="2.60.120.260">
    <property type="entry name" value="Galactose-binding domain-like"/>
    <property type="match status" value="1"/>
</dbReference>
<accession>A0A3A3ZKZ2</accession>
<dbReference type="Pfam" id="PF13205">
    <property type="entry name" value="Big_5"/>
    <property type="match status" value="1"/>
</dbReference>
<gene>
    <name evidence="3" type="ORF">D5H78_05700</name>
</gene>
<name>A0A3A3ZKZ2_9ACTN</name>
<evidence type="ECO:0000313" key="3">
    <source>
        <dbReference type="EMBL" id="RJK96766.1"/>
    </source>
</evidence>
<dbReference type="OrthoDB" id="5485729at2"/>
<evidence type="ECO:0000256" key="1">
    <source>
        <dbReference type="ARBA" id="ARBA00022729"/>
    </source>
</evidence>
<proteinExistence type="predicted"/>
<dbReference type="InterPro" id="IPR032812">
    <property type="entry name" value="SbsA_Ig"/>
</dbReference>
<reference evidence="3 4" key="1">
    <citation type="submission" date="2018-09" db="EMBL/GenBank/DDBJ databases">
        <title>YIM 75000 draft genome.</title>
        <authorList>
            <person name="Tang S."/>
            <person name="Feng Y."/>
        </authorList>
    </citation>
    <scope>NUCLEOTIDE SEQUENCE [LARGE SCALE GENOMIC DNA]</scope>
    <source>
        <strain evidence="3 4">YIM 75000</strain>
    </source>
</reference>
<organism evidence="3 4">
    <name type="scientific">Vallicoccus soli</name>
    <dbReference type="NCBI Taxonomy" id="2339232"/>
    <lineage>
        <taxon>Bacteria</taxon>
        <taxon>Bacillati</taxon>
        <taxon>Actinomycetota</taxon>
        <taxon>Actinomycetes</taxon>
        <taxon>Motilibacterales</taxon>
        <taxon>Vallicoccaceae</taxon>
        <taxon>Vallicoccus</taxon>
    </lineage>
</organism>
<dbReference type="InterPro" id="IPR013783">
    <property type="entry name" value="Ig-like_fold"/>
</dbReference>